<dbReference type="PIRSF" id="PIRSF005902">
    <property type="entry name" value="DNase_TatD"/>
    <property type="match status" value="1"/>
</dbReference>
<dbReference type="PANTHER" id="PTHR46124:SF3">
    <property type="entry name" value="HYDROLASE"/>
    <property type="match status" value="1"/>
</dbReference>
<dbReference type="RefSeq" id="WP_068901619.1">
    <property type="nucleotide sequence ID" value="NZ_JBHUIF010000031.1"/>
</dbReference>
<evidence type="ECO:0000256" key="4">
    <source>
        <dbReference type="PIRSR" id="PIRSR005902-1"/>
    </source>
</evidence>
<reference evidence="5 6" key="1">
    <citation type="submission" date="2016-05" db="EMBL/GenBank/DDBJ databases">
        <title>Genomic Taxonomy of the Vibrionaceae.</title>
        <authorList>
            <person name="Gomez-Gil B."/>
            <person name="Enciso-Ibarra J."/>
        </authorList>
    </citation>
    <scope>NUCLEOTIDE SEQUENCE [LARGE SCALE GENOMIC DNA]</scope>
    <source>
        <strain evidence="5 6">CAIM 1920</strain>
    </source>
</reference>
<dbReference type="Gene3D" id="3.20.20.140">
    <property type="entry name" value="Metal-dependent hydrolases"/>
    <property type="match status" value="1"/>
</dbReference>
<evidence type="ECO:0000256" key="2">
    <source>
        <dbReference type="ARBA" id="ARBA00022723"/>
    </source>
</evidence>
<dbReference type="Pfam" id="PF01026">
    <property type="entry name" value="TatD_DNase"/>
    <property type="match status" value="1"/>
</dbReference>
<accession>A0A1C3EK64</accession>
<dbReference type="EMBL" id="LYBM01000014">
    <property type="protein sequence ID" value="ODA33613.1"/>
    <property type="molecule type" value="Genomic_DNA"/>
</dbReference>
<keyword evidence="6" id="KW-1185">Reference proteome</keyword>
<feature type="binding site" evidence="4">
    <location>
        <position position="153"/>
    </location>
    <ligand>
        <name>a divalent metal cation</name>
        <dbReference type="ChEBI" id="CHEBI:60240"/>
        <label>2</label>
    </ligand>
</feature>
<dbReference type="InterPro" id="IPR001130">
    <property type="entry name" value="TatD-like"/>
</dbReference>
<feature type="binding site" evidence="4">
    <location>
        <position position="94"/>
    </location>
    <ligand>
        <name>a divalent metal cation</name>
        <dbReference type="ChEBI" id="CHEBI:60240"/>
        <label>1</label>
    </ligand>
</feature>
<feature type="binding site" evidence="4">
    <location>
        <position position="8"/>
    </location>
    <ligand>
        <name>a divalent metal cation</name>
        <dbReference type="ChEBI" id="CHEBI:60240"/>
        <label>1</label>
    </ligand>
</feature>
<comment type="caution">
    <text evidence="5">The sequence shown here is derived from an EMBL/GenBank/DDBJ whole genome shotgun (WGS) entry which is preliminary data.</text>
</comment>
<dbReference type="SUPFAM" id="SSF51556">
    <property type="entry name" value="Metallo-dependent hydrolases"/>
    <property type="match status" value="1"/>
</dbReference>
<dbReference type="InterPro" id="IPR018228">
    <property type="entry name" value="DNase_TatD-rel_CS"/>
</dbReference>
<organism evidence="5 6">
    <name type="scientific">Veronia pacifica</name>
    <dbReference type="NCBI Taxonomy" id="1080227"/>
    <lineage>
        <taxon>Bacteria</taxon>
        <taxon>Pseudomonadati</taxon>
        <taxon>Pseudomonadota</taxon>
        <taxon>Gammaproteobacteria</taxon>
        <taxon>Vibrionales</taxon>
        <taxon>Vibrionaceae</taxon>
        <taxon>Veronia</taxon>
    </lineage>
</organism>
<feature type="binding site" evidence="4">
    <location>
        <position position="130"/>
    </location>
    <ligand>
        <name>a divalent metal cation</name>
        <dbReference type="ChEBI" id="CHEBI:60240"/>
        <label>2</label>
    </ligand>
</feature>
<dbReference type="InterPro" id="IPR032466">
    <property type="entry name" value="Metal_Hydrolase"/>
</dbReference>
<dbReference type="AlphaFoldDB" id="A0A1C3EK64"/>
<evidence type="ECO:0000256" key="3">
    <source>
        <dbReference type="ARBA" id="ARBA00022801"/>
    </source>
</evidence>
<keyword evidence="3" id="KW-0378">Hydrolase</keyword>
<dbReference type="Proteomes" id="UP000094936">
    <property type="component" value="Unassembled WGS sequence"/>
</dbReference>
<dbReference type="GO" id="GO:0046872">
    <property type="term" value="F:metal ion binding"/>
    <property type="evidence" value="ECO:0007669"/>
    <property type="project" value="UniProtKB-KW"/>
</dbReference>
<dbReference type="FunFam" id="3.20.20.140:FF:000005">
    <property type="entry name" value="TatD family hydrolase"/>
    <property type="match status" value="1"/>
</dbReference>
<dbReference type="STRING" id="1080227.A8L45_09520"/>
<keyword evidence="2 4" id="KW-0479">Metal-binding</keyword>
<evidence type="ECO:0000313" key="5">
    <source>
        <dbReference type="EMBL" id="ODA33613.1"/>
    </source>
</evidence>
<name>A0A1C3EK64_9GAMM</name>
<dbReference type="CDD" id="cd01310">
    <property type="entry name" value="TatD_DNAse"/>
    <property type="match status" value="1"/>
</dbReference>
<dbReference type="PROSITE" id="PS01137">
    <property type="entry name" value="TATD_1"/>
    <property type="match status" value="1"/>
</dbReference>
<evidence type="ECO:0000256" key="1">
    <source>
        <dbReference type="ARBA" id="ARBA00009275"/>
    </source>
</evidence>
<proteinExistence type="inferred from homology"/>
<evidence type="ECO:0000313" key="6">
    <source>
        <dbReference type="Proteomes" id="UP000094936"/>
    </source>
</evidence>
<dbReference type="GO" id="GO:0016788">
    <property type="term" value="F:hydrolase activity, acting on ester bonds"/>
    <property type="evidence" value="ECO:0007669"/>
    <property type="project" value="InterPro"/>
</dbReference>
<dbReference type="PANTHER" id="PTHR46124">
    <property type="entry name" value="D-AMINOACYL-TRNA DEACYLASE"/>
    <property type="match status" value="1"/>
</dbReference>
<dbReference type="GO" id="GO:0005829">
    <property type="term" value="C:cytosol"/>
    <property type="evidence" value="ECO:0007669"/>
    <property type="project" value="TreeGrafter"/>
</dbReference>
<feature type="binding site" evidence="4">
    <location>
        <position position="6"/>
    </location>
    <ligand>
        <name>a divalent metal cation</name>
        <dbReference type="ChEBI" id="CHEBI:60240"/>
        <label>1</label>
    </ligand>
</feature>
<comment type="similarity">
    <text evidence="1">Belongs to the metallo-dependent hydrolases superfamily. TatD-type hydrolase family.</text>
</comment>
<protein>
    <submittedName>
        <fullName evidence="5">Deoxyribonuclease YjjV</fullName>
    </submittedName>
</protein>
<feature type="binding site" evidence="4">
    <location>
        <position position="203"/>
    </location>
    <ligand>
        <name>a divalent metal cation</name>
        <dbReference type="ChEBI" id="CHEBI:60240"/>
        <label>1</label>
    </ligand>
</feature>
<gene>
    <name evidence="5" type="ORF">A8L45_09520</name>
</gene>
<dbReference type="OrthoDB" id="9810005at2"/>
<sequence length="262" mass="29489">MYIDSHCHFDFPPFEQDPDNWLKTVKSAGIAKLIVPSVAVSNWERIEKLAQQSNDVLYALGLHPVWQDEHQEQDLLLLEQRLRACPSQCVAVGECGLDFALPDARREWQLTLLERQLALATELDLPVILHCRKAHNELLQMLNRFPSVRGVIHAFSGSYELGMNYVRRGLYLGIGGTITYPRANKTRQAVAKLPLESMLLETDSPDMPIYGHQGKPNSPEKLIDIACVLAELKSTTVDNIAHKSFHNVQILFSLNALTSSHT</sequence>